<dbReference type="PROSITE" id="PS51257">
    <property type="entry name" value="PROKAR_LIPOPROTEIN"/>
    <property type="match status" value="1"/>
</dbReference>
<protein>
    <submittedName>
        <fullName evidence="2">Uncharacterized protein</fullName>
    </submittedName>
</protein>
<keyword evidence="1" id="KW-1133">Transmembrane helix</keyword>
<organism evidence="2 3">
    <name type="scientific">Aurantiacibacter aquimixticola</name>
    <dbReference type="NCBI Taxonomy" id="1958945"/>
    <lineage>
        <taxon>Bacteria</taxon>
        <taxon>Pseudomonadati</taxon>
        <taxon>Pseudomonadota</taxon>
        <taxon>Alphaproteobacteria</taxon>
        <taxon>Sphingomonadales</taxon>
        <taxon>Erythrobacteraceae</taxon>
        <taxon>Aurantiacibacter</taxon>
    </lineage>
</organism>
<keyword evidence="3" id="KW-1185">Reference proteome</keyword>
<proteinExistence type="predicted"/>
<feature type="transmembrane region" description="Helical" evidence="1">
    <location>
        <begin position="115"/>
        <end position="134"/>
    </location>
</feature>
<evidence type="ECO:0000256" key="1">
    <source>
        <dbReference type="SAM" id="Phobius"/>
    </source>
</evidence>
<keyword evidence="1" id="KW-0472">Membrane</keyword>
<sequence>MMTALSKRATAATRRYFWRIAAAMALYLGSLYACEILIEDNGLAGPAACALAALPGLAFAAVPWIFTRLIVEETDEFFRMLYVRQLLVASGLTLTAAAVWGFLETYLPVPHIAAFWWPTLWCFGLGVGAVYNKVTMGVAGECR</sequence>
<dbReference type="OrthoDB" id="119964at2"/>
<dbReference type="AlphaFoldDB" id="A0A419RU78"/>
<feature type="transmembrane region" description="Helical" evidence="1">
    <location>
        <begin position="43"/>
        <end position="66"/>
    </location>
</feature>
<gene>
    <name evidence="2" type="ORF">D6201_07985</name>
</gene>
<dbReference type="RefSeq" id="WP_120048311.1">
    <property type="nucleotide sequence ID" value="NZ_RAHX01000001.1"/>
</dbReference>
<feature type="transmembrane region" description="Helical" evidence="1">
    <location>
        <begin position="86"/>
        <end position="103"/>
    </location>
</feature>
<comment type="caution">
    <text evidence="2">The sequence shown here is derived from an EMBL/GenBank/DDBJ whole genome shotgun (WGS) entry which is preliminary data.</text>
</comment>
<dbReference type="Proteomes" id="UP000285232">
    <property type="component" value="Unassembled WGS sequence"/>
</dbReference>
<evidence type="ECO:0000313" key="3">
    <source>
        <dbReference type="Proteomes" id="UP000285232"/>
    </source>
</evidence>
<dbReference type="EMBL" id="RAHX01000001">
    <property type="protein sequence ID" value="RJY09304.1"/>
    <property type="molecule type" value="Genomic_DNA"/>
</dbReference>
<accession>A0A419RU78</accession>
<keyword evidence="1" id="KW-0812">Transmembrane</keyword>
<evidence type="ECO:0000313" key="2">
    <source>
        <dbReference type="EMBL" id="RJY09304.1"/>
    </source>
</evidence>
<reference evidence="2 3" key="1">
    <citation type="journal article" date="2017" name="Int. J. Syst. Evol. Microbiol.">
        <title>Erythrobacter aquimixticola sp. nov., isolated from the junction between the ocean and a freshwater spring.</title>
        <authorList>
            <person name="Park S."/>
            <person name="Jung Y.T."/>
            <person name="Choi S.J."/>
            <person name="Yoon J.H."/>
        </authorList>
    </citation>
    <scope>NUCLEOTIDE SEQUENCE [LARGE SCALE GENOMIC DNA]</scope>
    <source>
        <strain evidence="2 3">JSSK-14</strain>
    </source>
</reference>
<name>A0A419RU78_9SPHN</name>